<evidence type="ECO:0000259" key="6">
    <source>
        <dbReference type="PROSITE" id="PS50863"/>
    </source>
</evidence>
<reference evidence="7 8" key="1">
    <citation type="submission" date="2020-06" db="EMBL/GenBank/DDBJ databases">
        <title>Transcriptomic and genomic resources for Thalictrum thalictroides and T. hernandezii: Facilitating candidate gene discovery in an emerging model plant lineage.</title>
        <authorList>
            <person name="Arias T."/>
            <person name="Riano-Pachon D.M."/>
            <person name="Di Stilio V.S."/>
        </authorList>
    </citation>
    <scope>NUCLEOTIDE SEQUENCE [LARGE SCALE GENOMIC DNA]</scope>
    <source>
        <strain evidence="8">cv. WT478/WT964</strain>
        <tissue evidence="7">Leaves</tissue>
    </source>
</reference>
<evidence type="ECO:0000256" key="3">
    <source>
        <dbReference type="ARBA" id="ARBA00023125"/>
    </source>
</evidence>
<evidence type="ECO:0000256" key="1">
    <source>
        <dbReference type="ARBA" id="ARBA00004123"/>
    </source>
</evidence>
<feature type="domain" description="TF-B3" evidence="6">
    <location>
        <begin position="86"/>
        <end position="181"/>
    </location>
</feature>
<dbReference type="AlphaFoldDB" id="A0A7J6VGT0"/>
<keyword evidence="8" id="KW-1185">Reference proteome</keyword>
<dbReference type="GO" id="GO:0005634">
    <property type="term" value="C:nucleus"/>
    <property type="evidence" value="ECO:0007669"/>
    <property type="project" value="UniProtKB-SubCell"/>
</dbReference>
<evidence type="ECO:0000256" key="2">
    <source>
        <dbReference type="ARBA" id="ARBA00023015"/>
    </source>
</evidence>
<evidence type="ECO:0000256" key="4">
    <source>
        <dbReference type="ARBA" id="ARBA00023163"/>
    </source>
</evidence>
<dbReference type="SMART" id="SM01019">
    <property type="entry name" value="B3"/>
    <property type="match status" value="1"/>
</dbReference>
<dbReference type="Gene3D" id="2.40.330.10">
    <property type="entry name" value="DNA-binding pseudobarrel domain"/>
    <property type="match status" value="1"/>
</dbReference>
<comment type="caution">
    <text evidence="7">The sequence shown here is derived from an EMBL/GenBank/DDBJ whole genome shotgun (WGS) entry which is preliminary data.</text>
</comment>
<dbReference type="Pfam" id="PF02362">
    <property type="entry name" value="B3"/>
    <property type="match status" value="1"/>
</dbReference>
<dbReference type="CDD" id="cd10017">
    <property type="entry name" value="B3_DNA"/>
    <property type="match status" value="1"/>
</dbReference>
<name>A0A7J6VGT0_THATH</name>
<dbReference type="GO" id="GO:0003677">
    <property type="term" value="F:DNA binding"/>
    <property type="evidence" value="ECO:0007669"/>
    <property type="project" value="UniProtKB-KW"/>
</dbReference>
<dbReference type="PANTHER" id="PTHR31391">
    <property type="entry name" value="B3 DOMAIN-CONTAINING PROTEIN OS11G0197600-RELATED"/>
    <property type="match status" value="1"/>
</dbReference>
<dbReference type="Proteomes" id="UP000554482">
    <property type="component" value="Unassembled WGS sequence"/>
</dbReference>
<dbReference type="PROSITE" id="PS50863">
    <property type="entry name" value="B3"/>
    <property type="match status" value="1"/>
</dbReference>
<evidence type="ECO:0000313" key="8">
    <source>
        <dbReference type="Proteomes" id="UP000554482"/>
    </source>
</evidence>
<protein>
    <recommendedName>
        <fullName evidence="6">TF-B3 domain-containing protein</fullName>
    </recommendedName>
</protein>
<proteinExistence type="predicted"/>
<keyword evidence="3" id="KW-0238">DNA-binding</keyword>
<comment type="subcellular location">
    <subcellularLocation>
        <location evidence="1">Nucleus</location>
    </subcellularLocation>
</comment>
<dbReference type="InterPro" id="IPR044837">
    <property type="entry name" value="REM16-like"/>
</dbReference>
<dbReference type="PANTHER" id="PTHR31391:SF106">
    <property type="entry name" value="B3 DOMAIN-CONTAINING PROTEIN OS01G0723500"/>
    <property type="match status" value="1"/>
</dbReference>
<dbReference type="InterPro" id="IPR015300">
    <property type="entry name" value="DNA-bd_pseudobarrel_sf"/>
</dbReference>
<evidence type="ECO:0000256" key="5">
    <source>
        <dbReference type="ARBA" id="ARBA00023242"/>
    </source>
</evidence>
<keyword evidence="5" id="KW-0539">Nucleus</keyword>
<keyword evidence="2" id="KW-0805">Transcription regulation</keyword>
<organism evidence="7 8">
    <name type="scientific">Thalictrum thalictroides</name>
    <name type="common">Rue-anemone</name>
    <name type="synonym">Anemone thalictroides</name>
    <dbReference type="NCBI Taxonomy" id="46969"/>
    <lineage>
        <taxon>Eukaryota</taxon>
        <taxon>Viridiplantae</taxon>
        <taxon>Streptophyta</taxon>
        <taxon>Embryophyta</taxon>
        <taxon>Tracheophyta</taxon>
        <taxon>Spermatophyta</taxon>
        <taxon>Magnoliopsida</taxon>
        <taxon>Ranunculales</taxon>
        <taxon>Ranunculaceae</taxon>
        <taxon>Thalictroideae</taxon>
        <taxon>Thalictrum</taxon>
    </lineage>
</organism>
<evidence type="ECO:0000313" key="7">
    <source>
        <dbReference type="EMBL" id="KAF5183818.1"/>
    </source>
</evidence>
<keyword evidence="4" id="KW-0804">Transcription</keyword>
<accession>A0A7J6VGT0</accession>
<gene>
    <name evidence="7" type="ORF">FRX31_026592</name>
</gene>
<dbReference type="OrthoDB" id="623918at2759"/>
<dbReference type="InterPro" id="IPR003340">
    <property type="entry name" value="B3_DNA-bd"/>
</dbReference>
<dbReference type="SUPFAM" id="SSF101936">
    <property type="entry name" value="DNA-binding pseudobarrel domain"/>
    <property type="match status" value="1"/>
</dbReference>
<sequence length="182" mass="21000">MMKELADLRKDKQTFVASRVPYATYEVGIFGMKVGIPPETNSNTNTMITTSSAATASQTDKDNGDYKLTKREKRALEAAPGFKSNYPWFAVPIVKSHKHQLILPFKFVKQHLPKESMNARIVDSFERTWTVWYKYKKGRSLLYTGWNSFWLGNELKEGDVCAFELIDKEKIKLRVSIRKKPN</sequence>
<dbReference type="EMBL" id="JABWDY010032904">
    <property type="protein sequence ID" value="KAF5183818.1"/>
    <property type="molecule type" value="Genomic_DNA"/>
</dbReference>